<dbReference type="Pfam" id="PF00300">
    <property type="entry name" value="His_Phos_1"/>
    <property type="match status" value="1"/>
</dbReference>
<dbReference type="InterPro" id="IPR050275">
    <property type="entry name" value="PGM_Phosphatase"/>
</dbReference>
<protein>
    <submittedName>
        <fullName evidence="3">Histidine phosphatase family protein</fullName>
    </submittedName>
</protein>
<keyword evidence="2" id="KW-0413">Isomerase</keyword>
<dbReference type="SUPFAM" id="SSF53254">
    <property type="entry name" value="Phosphoglycerate mutase-like"/>
    <property type="match status" value="1"/>
</dbReference>
<dbReference type="InterPro" id="IPR013078">
    <property type="entry name" value="His_Pase_superF_clade-1"/>
</dbReference>
<evidence type="ECO:0000313" key="3">
    <source>
        <dbReference type="EMBL" id="RLP73107.1"/>
    </source>
</evidence>
<dbReference type="InterPro" id="IPR029033">
    <property type="entry name" value="His_PPase_superfam"/>
</dbReference>
<dbReference type="SMART" id="SM00855">
    <property type="entry name" value="PGAM"/>
    <property type="match status" value="1"/>
</dbReference>
<comment type="caution">
    <text evidence="3">The sequence shown here is derived from an EMBL/GenBank/DDBJ whole genome shotgun (WGS) entry which is preliminary data.</text>
</comment>
<keyword evidence="4" id="KW-1185">Reference proteome</keyword>
<dbReference type="PROSITE" id="PS00175">
    <property type="entry name" value="PG_MUTASE"/>
    <property type="match status" value="1"/>
</dbReference>
<dbReference type="PANTHER" id="PTHR48100">
    <property type="entry name" value="BROAD-SPECIFICITY PHOSPHATASE YOR283W-RELATED"/>
    <property type="match status" value="1"/>
</dbReference>
<accession>A0A3L6ZYV1</accession>
<dbReference type="InterPro" id="IPR001345">
    <property type="entry name" value="PG/BPGM_mutase_AS"/>
</dbReference>
<reference evidence="3 4" key="1">
    <citation type="submission" date="2018-10" db="EMBL/GenBank/DDBJ databases">
        <authorList>
            <person name="Li J."/>
        </authorList>
    </citation>
    <scope>NUCLEOTIDE SEQUENCE [LARGE SCALE GENOMIC DNA]</scope>
    <source>
        <strain evidence="3 4">CCTCC AB209002</strain>
    </source>
</reference>
<evidence type="ECO:0000256" key="1">
    <source>
        <dbReference type="ARBA" id="ARBA00023152"/>
    </source>
</evidence>
<dbReference type="GO" id="GO:0016791">
    <property type="term" value="F:phosphatase activity"/>
    <property type="evidence" value="ECO:0007669"/>
    <property type="project" value="TreeGrafter"/>
</dbReference>
<evidence type="ECO:0000313" key="4">
    <source>
        <dbReference type="Proteomes" id="UP000270299"/>
    </source>
</evidence>
<organism evidence="3 4">
    <name type="scientific">Mycetocola manganoxydans</name>
    <dbReference type="NCBI Taxonomy" id="699879"/>
    <lineage>
        <taxon>Bacteria</taxon>
        <taxon>Bacillati</taxon>
        <taxon>Actinomycetota</taxon>
        <taxon>Actinomycetes</taxon>
        <taxon>Micrococcales</taxon>
        <taxon>Microbacteriaceae</taxon>
        <taxon>Mycetocola</taxon>
    </lineage>
</organism>
<sequence length="246" mass="26672">MTATELWLVRHGESTANIAATQAQAAGLDVIAVEARDADVPLSQTGVLQAEALGAWLAANAGGSVPAAIWSSPYLRAQQTIAIALETSGLDRAFLVDERLRDRELGVLDTLTSTGVDRRYPDEAARRRWLGKFYYRPPGGEAWTDVALRIRSFLRDIDSGDAPGPVLVAAHDAVVLVFLYLCLGWSEQELLAFASTNTVLNASVTRLTREPGDRFWTLEVFSHDDHLQAVGAPVTEHGGDTDVQPH</sequence>
<gene>
    <name evidence="3" type="ORF">D9V29_03640</name>
</gene>
<keyword evidence="1" id="KW-0324">Glycolysis</keyword>
<proteinExistence type="predicted"/>
<dbReference type="PANTHER" id="PTHR48100:SF1">
    <property type="entry name" value="HISTIDINE PHOSPHATASE FAMILY PROTEIN-RELATED"/>
    <property type="match status" value="1"/>
</dbReference>
<dbReference type="Gene3D" id="3.40.50.1240">
    <property type="entry name" value="Phosphoglycerate mutase-like"/>
    <property type="match status" value="1"/>
</dbReference>
<dbReference type="AlphaFoldDB" id="A0A3L6ZYV1"/>
<dbReference type="EMBL" id="RCUV01000003">
    <property type="protein sequence ID" value="RLP73107.1"/>
    <property type="molecule type" value="Genomic_DNA"/>
</dbReference>
<dbReference type="OrthoDB" id="5449373at2"/>
<dbReference type="CDD" id="cd07067">
    <property type="entry name" value="HP_PGM_like"/>
    <property type="match status" value="1"/>
</dbReference>
<dbReference type="Proteomes" id="UP000270299">
    <property type="component" value="Unassembled WGS sequence"/>
</dbReference>
<dbReference type="GO" id="GO:0005737">
    <property type="term" value="C:cytoplasm"/>
    <property type="evidence" value="ECO:0007669"/>
    <property type="project" value="TreeGrafter"/>
</dbReference>
<name>A0A3L6ZYV1_9MICO</name>
<evidence type="ECO:0000256" key="2">
    <source>
        <dbReference type="ARBA" id="ARBA00023235"/>
    </source>
</evidence>
<dbReference type="RefSeq" id="WP_121671960.1">
    <property type="nucleotide sequence ID" value="NZ_BMXM01000003.1"/>
</dbReference>